<proteinExistence type="inferred from homology"/>
<dbReference type="Pfam" id="PF13715">
    <property type="entry name" value="CarbopepD_reg_2"/>
    <property type="match status" value="1"/>
</dbReference>
<evidence type="ECO:0000256" key="8">
    <source>
        <dbReference type="SAM" id="SignalP"/>
    </source>
</evidence>
<dbReference type="InterPro" id="IPR036942">
    <property type="entry name" value="Beta-barrel_TonB_sf"/>
</dbReference>
<dbReference type="RefSeq" id="WP_112575808.1">
    <property type="nucleotide sequence ID" value="NZ_CP043450.1"/>
</dbReference>
<dbReference type="SUPFAM" id="SSF56935">
    <property type="entry name" value="Porins"/>
    <property type="match status" value="1"/>
</dbReference>
<evidence type="ECO:0000256" key="2">
    <source>
        <dbReference type="ARBA" id="ARBA00022448"/>
    </source>
</evidence>
<dbReference type="Gene3D" id="2.170.130.10">
    <property type="entry name" value="TonB-dependent receptor, plug domain"/>
    <property type="match status" value="1"/>
</dbReference>
<evidence type="ECO:0000313" key="11">
    <source>
        <dbReference type="Proteomes" id="UP000251402"/>
    </source>
</evidence>
<sequence length="934" mass="105021">MKKFFLLLITSFVFCGMVAHGQQTQQKLKKIVVNHFFSCPLDQLFDTLAMDYKVRIVFEREPLHEMDVVEHFFEEPLKEVIAKVCDENNLHYWIESSGTIYILQNTDDLARLQKLNKLSLQASNAVKAKEIEAPKVKPKHFLVSINGRVIDQQTGESLPSATVKIRGTDLNVMTNADGYFTMFRVPSDTSVVEVSYTGYQTDYFRLSSEKLNSPLICGLYSSLNSLNEVTITGKKSGVMNTDSRQVGVLQLSPANLDKLPTMGDKDVLRAFQLMPGVAGTNESSSGAYVRGGTPDQNLVVLDGFTIYQVDHLYGFFSAFNASAIKDVQLYKGGFTAKYGGRLSSVTELNGKEGNKNETNIGTDLSLLSASGYLETPLSDKSTLLLAVRRSYQGPFYNKIFNQFNQTSTTQGGGPGGGGGRGGFGGGGFANQITPSSYFYDFDAKYTYSISQKDKVSWSLYTGTDKTDNSRQLGLPSFLSSGGSGINITDYTKYGNLGSSIKWFRQWSKKLYSNNYITYSSYFNDRNRSTSGFAQIDTNGISHTLSNGTLETNNLKDVGYKSEWEWTASNKYKLLFGGFVSYKKIDYEYTQNDTSKLINQHNNAVLAGFYTELAIDPNSKFHIQPGLRTSYFGPTSKPYFEPRLSASYSVNDRLTIKGATGQFYQFENQVIREDILAGNRNFWVLSNNSNIPVGMSRHFILGTSYETDELLFSVEGYYKTLSGLTQYTVRQTQPTGGGFRMEANQNQTQTVTENFYEGTGRAKGVEFLVQKKMGRYTGWISYTLAQAQNKFSAFGNYYYDADQDVRHEFKSINMYHYERWNFAATFLFSTGHPYTAPLSSYSIKTVDGNSITYLNISDKNAERLPAYHRLDMSVSYDLLKIDGHKIGSIGLSLFNVYNHVNTWYREYQMQNNQVITTDVNYLGFTPNVTLSLRWK</sequence>
<dbReference type="Gene3D" id="2.60.40.1120">
    <property type="entry name" value="Carboxypeptidase-like, regulatory domain"/>
    <property type="match status" value="1"/>
</dbReference>
<dbReference type="InterPro" id="IPR039426">
    <property type="entry name" value="TonB-dep_rcpt-like"/>
</dbReference>
<keyword evidence="6 7" id="KW-0998">Cell outer membrane</keyword>
<keyword evidence="8" id="KW-0732">Signal</keyword>
<dbReference type="PROSITE" id="PS52016">
    <property type="entry name" value="TONB_DEPENDENT_REC_3"/>
    <property type="match status" value="1"/>
</dbReference>
<feature type="chain" id="PRO_5022835096" evidence="8">
    <location>
        <begin position="22"/>
        <end position="934"/>
    </location>
</feature>
<reference evidence="10" key="1">
    <citation type="submission" date="2019-08" db="EMBL/GenBank/DDBJ databases">
        <title>Comparative genome analysis confer to the adaptation heavy metal polluted environment.</title>
        <authorList>
            <person name="Li Y."/>
        </authorList>
    </citation>
    <scope>NUCLEOTIDE SEQUENCE [LARGE SCALE GENOMIC DNA]</scope>
    <source>
        <strain evidence="10">P1</strain>
    </source>
</reference>
<dbReference type="InterPro" id="IPR037066">
    <property type="entry name" value="Plug_dom_sf"/>
</dbReference>
<evidence type="ECO:0000256" key="5">
    <source>
        <dbReference type="ARBA" id="ARBA00023136"/>
    </source>
</evidence>
<evidence type="ECO:0000256" key="4">
    <source>
        <dbReference type="ARBA" id="ARBA00022692"/>
    </source>
</evidence>
<name>A0A5C1I7S8_9SPHI</name>
<evidence type="ECO:0000256" key="7">
    <source>
        <dbReference type="PROSITE-ProRule" id="PRU01360"/>
    </source>
</evidence>
<comment type="similarity">
    <text evidence="7">Belongs to the TonB-dependent receptor family.</text>
</comment>
<feature type="signal peptide" evidence="8">
    <location>
        <begin position="1"/>
        <end position="21"/>
    </location>
</feature>
<dbReference type="InterPro" id="IPR008969">
    <property type="entry name" value="CarboxyPept-like_regulatory"/>
</dbReference>
<keyword evidence="2 7" id="KW-0813">Transport</keyword>
<organism evidence="10 11">
    <name type="scientific">Mucilaginibacter rubeus</name>
    <dbReference type="NCBI Taxonomy" id="2027860"/>
    <lineage>
        <taxon>Bacteria</taxon>
        <taxon>Pseudomonadati</taxon>
        <taxon>Bacteroidota</taxon>
        <taxon>Sphingobacteriia</taxon>
        <taxon>Sphingobacteriales</taxon>
        <taxon>Sphingobacteriaceae</taxon>
        <taxon>Mucilaginibacter</taxon>
    </lineage>
</organism>
<keyword evidence="5 7" id="KW-0472">Membrane</keyword>
<gene>
    <name evidence="10" type="ORF">DEO27_030165</name>
</gene>
<dbReference type="GO" id="GO:0009279">
    <property type="term" value="C:cell outer membrane"/>
    <property type="evidence" value="ECO:0007669"/>
    <property type="project" value="UniProtKB-SubCell"/>
</dbReference>
<dbReference type="SUPFAM" id="SSF49464">
    <property type="entry name" value="Carboxypeptidase regulatory domain-like"/>
    <property type="match status" value="1"/>
</dbReference>
<feature type="domain" description="TonB-dependent receptor plug" evidence="9">
    <location>
        <begin position="259"/>
        <end position="341"/>
    </location>
</feature>
<evidence type="ECO:0000256" key="3">
    <source>
        <dbReference type="ARBA" id="ARBA00022452"/>
    </source>
</evidence>
<accession>A0A5C1I7S8</accession>
<dbReference type="KEGG" id="mrub:DEO27_030165"/>
<dbReference type="EMBL" id="CP043450">
    <property type="protein sequence ID" value="QEM14105.1"/>
    <property type="molecule type" value="Genomic_DNA"/>
</dbReference>
<dbReference type="InterPro" id="IPR012910">
    <property type="entry name" value="Plug_dom"/>
</dbReference>
<evidence type="ECO:0000256" key="1">
    <source>
        <dbReference type="ARBA" id="ARBA00004571"/>
    </source>
</evidence>
<keyword evidence="3 7" id="KW-1134">Transmembrane beta strand</keyword>
<dbReference type="Pfam" id="PF07715">
    <property type="entry name" value="Plug"/>
    <property type="match status" value="1"/>
</dbReference>
<protein>
    <submittedName>
        <fullName evidence="10">TonB-dependent receptor</fullName>
    </submittedName>
</protein>
<keyword evidence="11" id="KW-1185">Reference proteome</keyword>
<dbReference type="Proteomes" id="UP000251402">
    <property type="component" value="Chromosome"/>
</dbReference>
<dbReference type="Gene3D" id="2.40.170.20">
    <property type="entry name" value="TonB-dependent receptor, beta-barrel domain"/>
    <property type="match status" value="1"/>
</dbReference>
<comment type="subcellular location">
    <subcellularLocation>
        <location evidence="1 7">Cell outer membrane</location>
        <topology evidence="1 7">Multi-pass membrane protein</topology>
    </subcellularLocation>
</comment>
<dbReference type="AlphaFoldDB" id="A0A5C1I7S8"/>
<evidence type="ECO:0000256" key="6">
    <source>
        <dbReference type="ARBA" id="ARBA00023237"/>
    </source>
</evidence>
<dbReference type="OrthoDB" id="9803050at2"/>
<evidence type="ECO:0000259" key="9">
    <source>
        <dbReference type="Pfam" id="PF07715"/>
    </source>
</evidence>
<keyword evidence="10" id="KW-0675">Receptor</keyword>
<keyword evidence="4 7" id="KW-0812">Transmembrane</keyword>
<evidence type="ECO:0000313" key="10">
    <source>
        <dbReference type="EMBL" id="QEM14105.1"/>
    </source>
</evidence>